<dbReference type="InterPro" id="IPR006620">
    <property type="entry name" value="Pro_4_hyd_alph"/>
</dbReference>
<sequence>MSKLIRVNDEVFTIPDLCSAEECDHWIAHGESLGYEQATVNSERGPRRMPDVRNNARVIFDDPKLADHLWQRIATDIPYSAKGRQAVGLNERLRYYRYDVGQKFDWHADGCVRLDGGVQSLLTFLIYLNDDFSGGETRFRHGVKIEPKKGMALLFCHWQKHTGKEVLQGRKYVLRSDVMYKKSDHAEA</sequence>
<dbReference type="PANTHER" id="PTHR10869:SF236">
    <property type="entry name" value="PROLYL 4-HYDROXYLASE ALPHA SUBUNIT DOMAIN-CONTAINING PROTEIN"/>
    <property type="match status" value="1"/>
</dbReference>
<evidence type="ECO:0000256" key="2">
    <source>
        <dbReference type="ARBA" id="ARBA00022723"/>
    </source>
</evidence>
<accession>A0A518HVZ1</accession>
<evidence type="ECO:0000256" key="3">
    <source>
        <dbReference type="ARBA" id="ARBA00022896"/>
    </source>
</evidence>
<organism evidence="8 9">
    <name type="scientific">Stieleria neptunia</name>
    <dbReference type="NCBI Taxonomy" id="2527979"/>
    <lineage>
        <taxon>Bacteria</taxon>
        <taxon>Pseudomonadati</taxon>
        <taxon>Planctomycetota</taxon>
        <taxon>Planctomycetia</taxon>
        <taxon>Pirellulales</taxon>
        <taxon>Pirellulaceae</taxon>
        <taxon>Stieleria</taxon>
    </lineage>
</organism>
<feature type="domain" description="Fe2OG dioxygenase" evidence="7">
    <location>
        <begin position="85"/>
        <end position="188"/>
    </location>
</feature>
<dbReference type="Pfam" id="PF13640">
    <property type="entry name" value="2OG-FeII_Oxy_3"/>
    <property type="match status" value="1"/>
</dbReference>
<proteinExistence type="predicted"/>
<dbReference type="InterPro" id="IPR045054">
    <property type="entry name" value="P4HA-like"/>
</dbReference>
<evidence type="ECO:0000256" key="1">
    <source>
        <dbReference type="ARBA" id="ARBA00001961"/>
    </source>
</evidence>
<keyword evidence="4" id="KW-0223">Dioxygenase</keyword>
<keyword evidence="6" id="KW-0408">Iron</keyword>
<dbReference type="SMART" id="SM00702">
    <property type="entry name" value="P4Hc"/>
    <property type="match status" value="1"/>
</dbReference>
<keyword evidence="5" id="KW-0560">Oxidoreductase</keyword>
<dbReference type="KEGG" id="snep:Enr13x_48920"/>
<dbReference type="Gene3D" id="2.60.120.620">
    <property type="entry name" value="q2cbj1_9rhob like domain"/>
    <property type="match status" value="1"/>
</dbReference>
<reference evidence="8 9" key="1">
    <citation type="submission" date="2019-03" db="EMBL/GenBank/DDBJ databases">
        <title>Deep-cultivation of Planctomycetes and their phenomic and genomic characterization uncovers novel biology.</title>
        <authorList>
            <person name="Wiegand S."/>
            <person name="Jogler M."/>
            <person name="Boedeker C."/>
            <person name="Pinto D."/>
            <person name="Vollmers J."/>
            <person name="Rivas-Marin E."/>
            <person name="Kohn T."/>
            <person name="Peeters S.H."/>
            <person name="Heuer A."/>
            <person name="Rast P."/>
            <person name="Oberbeckmann S."/>
            <person name="Bunk B."/>
            <person name="Jeske O."/>
            <person name="Meyerdierks A."/>
            <person name="Storesund J.E."/>
            <person name="Kallscheuer N."/>
            <person name="Luecker S."/>
            <person name="Lage O.M."/>
            <person name="Pohl T."/>
            <person name="Merkel B.J."/>
            <person name="Hornburger P."/>
            <person name="Mueller R.-W."/>
            <person name="Bruemmer F."/>
            <person name="Labrenz M."/>
            <person name="Spormann A.M."/>
            <person name="Op den Camp H."/>
            <person name="Overmann J."/>
            <person name="Amann R."/>
            <person name="Jetten M.S.M."/>
            <person name="Mascher T."/>
            <person name="Medema M.H."/>
            <person name="Devos D.P."/>
            <person name="Kaster A.-K."/>
            <person name="Ovreas L."/>
            <person name="Rohde M."/>
            <person name="Galperin M.Y."/>
            <person name="Jogler C."/>
        </authorList>
    </citation>
    <scope>NUCLEOTIDE SEQUENCE [LARGE SCALE GENOMIC DNA]</scope>
    <source>
        <strain evidence="8 9">Enr13</strain>
    </source>
</reference>
<gene>
    <name evidence="8" type="ORF">Enr13x_48920</name>
</gene>
<evidence type="ECO:0000256" key="4">
    <source>
        <dbReference type="ARBA" id="ARBA00022964"/>
    </source>
</evidence>
<dbReference type="PANTHER" id="PTHR10869">
    <property type="entry name" value="PROLYL 4-HYDROXYLASE ALPHA SUBUNIT"/>
    <property type="match status" value="1"/>
</dbReference>
<dbReference type="InterPro" id="IPR005123">
    <property type="entry name" value="Oxoglu/Fe-dep_dioxygenase_dom"/>
</dbReference>
<dbReference type="EMBL" id="CP037423">
    <property type="protein sequence ID" value="QDV45019.1"/>
    <property type="molecule type" value="Genomic_DNA"/>
</dbReference>
<dbReference type="Proteomes" id="UP000319004">
    <property type="component" value="Chromosome"/>
</dbReference>
<dbReference type="GO" id="GO:0031418">
    <property type="term" value="F:L-ascorbic acid binding"/>
    <property type="evidence" value="ECO:0007669"/>
    <property type="project" value="UniProtKB-KW"/>
</dbReference>
<evidence type="ECO:0000256" key="6">
    <source>
        <dbReference type="ARBA" id="ARBA00023004"/>
    </source>
</evidence>
<dbReference type="RefSeq" id="WP_145389246.1">
    <property type="nucleotide sequence ID" value="NZ_CP037423.1"/>
</dbReference>
<dbReference type="GO" id="GO:0004656">
    <property type="term" value="F:procollagen-proline 4-dioxygenase activity"/>
    <property type="evidence" value="ECO:0007669"/>
    <property type="project" value="TreeGrafter"/>
</dbReference>
<dbReference type="AlphaFoldDB" id="A0A518HVZ1"/>
<keyword evidence="9" id="KW-1185">Reference proteome</keyword>
<keyword evidence="2" id="KW-0479">Metal-binding</keyword>
<keyword evidence="3" id="KW-0847">Vitamin C</keyword>
<evidence type="ECO:0000313" key="9">
    <source>
        <dbReference type="Proteomes" id="UP000319004"/>
    </source>
</evidence>
<dbReference type="InterPro" id="IPR044862">
    <property type="entry name" value="Pro_4_hyd_alph_FE2OG_OXY"/>
</dbReference>
<evidence type="ECO:0000313" key="8">
    <source>
        <dbReference type="EMBL" id="QDV45019.1"/>
    </source>
</evidence>
<dbReference type="GO" id="GO:0005506">
    <property type="term" value="F:iron ion binding"/>
    <property type="evidence" value="ECO:0007669"/>
    <property type="project" value="InterPro"/>
</dbReference>
<protein>
    <recommendedName>
        <fullName evidence="7">Fe2OG dioxygenase domain-containing protein</fullName>
    </recommendedName>
</protein>
<comment type="cofactor">
    <cofactor evidence="1">
        <name>L-ascorbate</name>
        <dbReference type="ChEBI" id="CHEBI:38290"/>
    </cofactor>
</comment>
<evidence type="ECO:0000256" key="5">
    <source>
        <dbReference type="ARBA" id="ARBA00023002"/>
    </source>
</evidence>
<dbReference type="PROSITE" id="PS51471">
    <property type="entry name" value="FE2OG_OXY"/>
    <property type="match status" value="1"/>
</dbReference>
<dbReference type="OrthoDB" id="269774at2"/>
<evidence type="ECO:0000259" key="7">
    <source>
        <dbReference type="PROSITE" id="PS51471"/>
    </source>
</evidence>
<name>A0A518HVZ1_9BACT</name>